<dbReference type="OrthoDB" id="26525at2759"/>
<evidence type="ECO:0000313" key="5">
    <source>
        <dbReference type="EMBL" id="KAF0981486.1"/>
    </source>
</evidence>
<feature type="compositionally biased region" description="Low complexity" evidence="3">
    <location>
        <begin position="31"/>
        <end position="55"/>
    </location>
</feature>
<dbReference type="InterPro" id="IPR011992">
    <property type="entry name" value="EF-hand-dom_pair"/>
</dbReference>
<dbReference type="FunFam" id="1.10.238.10:FF:000003">
    <property type="entry name" value="Calmodulin A"/>
    <property type="match status" value="1"/>
</dbReference>
<dbReference type="CDD" id="cd00051">
    <property type="entry name" value="EFh"/>
    <property type="match status" value="1"/>
</dbReference>
<feature type="domain" description="EF-hand" evidence="4">
    <location>
        <begin position="162"/>
        <end position="197"/>
    </location>
</feature>
<dbReference type="VEuPathDB" id="AmoebaDB:NfTy_038360"/>
<dbReference type="Proteomes" id="UP000444721">
    <property type="component" value="Unassembled WGS sequence"/>
</dbReference>
<keyword evidence="2" id="KW-0106">Calcium</keyword>
<evidence type="ECO:0000256" key="2">
    <source>
        <dbReference type="ARBA" id="ARBA00022837"/>
    </source>
</evidence>
<feature type="domain" description="EF-hand" evidence="4">
    <location>
        <begin position="273"/>
        <end position="307"/>
    </location>
</feature>
<sequence length="307" mass="35013">MKKTRTSAPIDQKQAMAVVNQQFESMFPTQSSTITTTTAEKTTTTTTGANGSANAKNKENTTDLNAPSNKSSSKKPSTRELSSPEKKRLQLHYPKYKRATFTHNELRNAEEHSRSENPTPVNPVPIKTEKDVVEEELSDDDDGEQKQENMPIGQDLPESMLISKKEVEEAFRFLDVRQKRKLTPKDLKARLKMFYPNMTNKEYKFLIYEPEFTIQTLQNILNIDTKSSIYGSNFYKSYDPVKEAFKVFDPKDTGFVDEKHLKEMMEQLGLGPITTEDLKVLIETADKDGDGKISLEDFRSMTKISDE</sequence>
<organism evidence="5 6">
    <name type="scientific">Naegleria fowleri</name>
    <name type="common">Brain eating amoeba</name>
    <dbReference type="NCBI Taxonomy" id="5763"/>
    <lineage>
        <taxon>Eukaryota</taxon>
        <taxon>Discoba</taxon>
        <taxon>Heterolobosea</taxon>
        <taxon>Tetramitia</taxon>
        <taxon>Eutetramitia</taxon>
        <taxon>Vahlkampfiidae</taxon>
        <taxon>Naegleria</taxon>
    </lineage>
</organism>
<comment type="caution">
    <text evidence="5">The sequence shown here is derived from an EMBL/GenBank/DDBJ whole genome shotgun (WGS) entry which is preliminary data.</text>
</comment>
<dbReference type="RefSeq" id="XP_044566199.1">
    <property type="nucleotide sequence ID" value="XM_044702630.1"/>
</dbReference>
<name>A0A6A5C1F0_NAEFO</name>
<dbReference type="PROSITE" id="PS50222">
    <property type="entry name" value="EF_HAND_2"/>
    <property type="match status" value="3"/>
</dbReference>
<dbReference type="PANTHER" id="PTHR23050">
    <property type="entry name" value="CALCIUM BINDING PROTEIN"/>
    <property type="match status" value="1"/>
</dbReference>
<dbReference type="InterPro" id="IPR002048">
    <property type="entry name" value="EF_hand_dom"/>
</dbReference>
<dbReference type="AlphaFoldDB" id="A0A6A5C1F0"/>
<feature type="compositionally biased region" description="Acidic residues" evidence="3">
    <location>
        <begin position="132"/>
        <end position="143"/>
    </location>
</feature>
<dbReference type="GeneID" id="68119358"/>
<dbReference type="EMBL" id="VFQX01000013">
    <property type="protein sequence ID" value="KAF0981486.1"/>
    <property type="molecule type" value="Genomic_DNA"/>
</dbReference>
<dbReference type="SUPFAM" id="SSF47473">
    <property type="entry name" value="EF-hand"/>
    <property type="match status" value="1"/>
</dbReference>
<dbReference type="VEuPathDB" id="AmoebaDB:FDP41_012143"/>
<evidence type="ECO:0000259" key="4">
    <source>
        <dbReference type="PROSITE" id="PS50222"/>
    </source>
</evidence>
<keyword evidence="6" id="KW-1185">Reference proteome</keyword>
<evidence type="ECO:0000256" key="3">
    <source>
        <dbReference type="SAM" id="MobiDB-lite"/>
    </source>
</evidence>
<accession>A0A6A5C1F0</accession>
<feature type="region of interest" description="Disordered" evidence="3">
    <location>
        <begin position="29"/>
        <end position="151"/>
    </location>
</feature>
<dbReference type="GO" id="GO:0005509">
    <property type="term" value="F:calcium ion binding"/>
    <property type="evidence" value="ECO:0007669"/>
    <property type="project" value="InterPro"/>
</dbReference>
<dbReference type="InterPro" id="IPR018247">
    <property type="entry name" value="EF_Hand_1_Ca_BS"/>
</dbReference>
<keyword evidence="1" id="KW-0677">Repeat</keyword>
<dbReference type="SMART" id="SM00054">
    <property type="entry name" value="EFh"/>
    <property type="match status" value="3"/>
</dbReference>
<dbReference type="VEuPathDB" id="AmoebaDB:NF0046460"/>
<protein>
    <recommendedName>
        <fullName evidence="4">EF-hand domain-containing protein</fullName>
    </recommendedName>
</protein>
<evidence type="ECO:0000256" key="1">
    <source>
        <dbReference type="ARBA" id="ARBA00022737"/>
    </source>
</evidence>
<reference evidence="5 6" key="1">
    <citation type="journal article" date="2019" name="Sci. Rep.">
        <title>Nanopore sequencing improves the draft genome of the human pathogenic amoeba Naegleria fowleri.</title>
        <authorList>
            <person name="Liechti N."/>
            <person name="Schurch N."/>
            <person name="Bruggmann R."/>
            <person name="Wittwer M."/>
        </authorList>
    </citation>
    <scope>NUCLEOTIDE SEQUENCE [LARGE SCALE GENOMIC DNA]</scope>
    <source>
        <strain evidence="5 6">ATCC 30894</strain>
    </source>
</reference>
<dbReference type="PROSITE" id="PS00018">
    <property type="entry name" value="EF_HAND_1"/>
    <property type="match status" value="1"/>
</dbReference>
<evidence type="ECO:0000313" key="6">
    <source>
        <dbReference type="Proteomes" id="UP000444721"/>
    </source>
</evidence>
<feature type="domain" description="EF-hand" evidence="4">
    <location>
        <begin position="236"/>
        <end position="271"/>
    </location>
</feature>
<dbReference type="Gene3D" id="1.10.238.10">
    <property type="entry name" value="EF-hand"/>
    <property type="match status" value="1"/>
</dbReference>
<dbReference type="Pfam" id="PF13499">
    <property type="entry name" value="EF-hand_7"/>
    <property type="match status" value="1"/>
</dbReference>
<dbReference type="InterPro" id="IPR050145">
    <property type="entry name" value="Centrin_CML-like"/>
</dbReference>
<feature type="compositionally biased region" description="Basic and acidic residues" evidence="3">
    <location>
        <begin position="104"/>
        <end position="115"/>
    </location>
</feature>
<proteinExistence type="predicted"/>
<gene>
    <name evidence="5" type="ORF">FDP41_012143</name>
</gene>